<dbReference type="Pfam" id="PF00196">
    <property type="entry name" value="GerE"/>
    <property type="match status" value="1"/>
</dbReference>
<dbReference type="Proteomes" id="UP000198793">
    <property type="component" value="Unassembled WGS sequence"/>
</dbReference>
<accession>A0A1H0HW76</accession>
<dbReference type="AlphaFoldDB" id="A0A1H0HW76"/>
<dbReference type="InterPro" id="IPR036693">
    <property type="entry name" value="TF_LuxR_autoind-bd_dom_sf"/>
</dbReference>
<dbReference type="InterPro" id="IPR016032">
    <property type="entry name" value="Sig_transdc_resp-reg_C-effctor"/>
</dbReference>
<sequence length="240" mass="26291">MSVHLPAFDFIERVKLHDSVEGVVSDLHGEASRVGIERLIVCGVPAPGQPFGPEILGSVWSPDWLQRYVERDYFPHDPVAQWAGRTTEPFRWSAVPGNGPWTAAANQFMGEAAEHGMVDGFVVPMFSPHEWQANVSFATSRPLDASSHDLAALHLMAIYATNRLRRLTGRLDEPPSLLTGREAECLTWIAAGKTVDDIATILGLSRLTIQTHLRNVRLKLNAATIAQAVAEGIRTGAVRI</sequence>
<keyword evidence="6" id="KW-1185">Reference proteome</keyword>
<keyword evidence="2" id="KW-0238">DNA-binding</keyword>
<proteinExistence type="predicted"/>
<protein>
    <submittedName>
        <fullName evidence="5">LuxR family transcriptional regulator, quorum sensing-dependent transcriptional regulator</fullName>
    </submittedName>
</protein>
<dbReference type="CDD" id="cd06170">
    <property type="entry name" value="LuxR_C_like"/>
    <property type="match status" value="1"/>
</dbReference>
<feature type="domain" description="HTH luxR-type" evidence="4">
    <location>
        <begin position="171"/>
        <end position="236"/>
    </location>
</feature>
<dbReference type="InterPro" id="IPR000792">
    <property type="entry name" value="Tscrpt_reg_LuxR_C"/>
</dbReference>
<keyword evidence="1" id="KW-0805">Transcription regulation</keyword>
<evidence type="ECO:0000256" key="2">
    <source>
        <dbReference type="ARBA" id="ARBA00023125"/>
    </source>
</evidence>
<dbReference type="PRINTS" id="PR00038">
    <property type="entry name" value="HTHLUXR"/>
</dbReference>
<dbReference type="InterPro" id="IPR005143">
    <property type="entry name" value="TF_LuxR_autoind-bd_dom"/>
</dbReference>
<dbReference type="GO" id="GO:0006355">
    <property type="term" value="P:regulation of DNA-templated transcription"/>
    <property type="evidence" value="ECO:0007669"/>
    <property type="project" value="InterPro"/>
</dbReference>
<dbReference type="PROSITE" id="PS00622">
    <property type="entry name" value="HTH_LUXR_1"/>
    <property type="match status" value="1"/>
</dbReference>
<dbReference type="RefSeq" id="WP_090673236.1">
    <property type="nucleotide sequence ID" value="NZ_FNIT01000004.1"/>
</dbReference>
<gene>
    <name evidence="5" type="ORF">SAMN05192530_104317</name>
</gene>
<name>A0A1H0HW76_9HYPH</name>
<dbReference type="Gene3D" id="3.30.450.80">
    <property type="entry name" value="Transcription factor LuxR-like, autoinducer-binding domain"/>
    <property type="match status" value="1"/>
</dbReference>
<dbReference type="SUPFAM" id="SSF75516">
    <property type="entry name" value="Pheromone-binding domain of LuxR-like quorum-sensing transcription factors"/>
    <property type="match status" value="1"/>
</dbReference>
<dbReference type="Gene3D" id="1.10.10.10">
    <property type="entry name" value="Winged helix-like DNA-binding domain superfamily/Winged helix DNA-binding domain"/>
    <property type="match status" value="1"/>
</dbReference>
<evidence type="ECO:0000256" key="3">
    <source>
        <dbReference type="ARBA" id="ARBA00023163"/>
    </source>
</evidence>
<dbReference type="OrthoDB" id="3170288at2"/>
<dbReference type="PROSITE" id="PS50043">
    <property type="entry name" value="HTH_LUXR_2"/>
    <property type="match status" value="1"/>
</dbReference>
<dbReference type="PANTHER" id="PTHR44688:SF16">
    <property type="entry name" value="DNA-BINDING TRANSCRIPTIONAL ACTIVATOR DEVR_DOSR"/>
    <property type="match status" value="1"/>
</dbReference>
<evidence type="ECO:0000313" key="5">
    <source>
        <dbReference type="EMBL" id="SDO23448.1"/>
    </source>
</evidence>
<dbReference type="SUPFAM" id="SSF46894">
    <property type="entry name" value="C-terminal effector domain of the bipartite response regulators"/>
    <property type="match status" value="1"/>
</dbReference>
<keyword evidence="3" id="KW-0804">Transcription</keyword>
<evidence type="ECO:0000256" key="1">
    <source>
        <dbReference type="ARBA" id="ARBA00023015"/>
    </source>
</evidence>
<organism evidence="5 6">
    <name type="scientific">Aureimonas jatrophae</name>
    <dbReference type="NCBI Taxonomy" id="1166073"/>
    <lineage>
        <taxon>Bacteria</taxon>
        <taxon>Pseudomonadati</taxon>
        <taxon>Pseudomonadota</taxon>
        <taxon>Alphaproteobacteria</taxon>
        <taxon>Hyphomicrobiales</taxon>
        <taxon>Aurantimonadaceae</taxon>
        <taxon>Aureimonas</taxon>
    </lineage>
</organism>
<dbReference type="Pfam" id="PF03472">
    <property type="entry name" value="Autoind_bind"/>
    <property type="match status" value="1"/>
</dbReference>
<dbReference type="GO" id="GO:0003677">
    <property type="term" value="F:DNA binding"/>
    <property type="evidence" value="ECO:0007669"/>
    <property type="project" value="UniProtKB-KW"/>
</dbReference>
<dbReference type="PANTHER" id="PTHR44688">
    <property type="entry name" value="DNA-BINDING TRANSCRIPTIONAL ACTIVATOR DEVR_DOSR"/>
    <property type="match status" value="1"/>
</dbReference>
<evidence type="ECO:0000259" key="4">
    <source>
        <dbReference type="PROSITE" id="PS50043"/>
    </source>
</evidence>
<dbReference type="SMART" id="SM00421">
    <property type="entry name" value="HTH_LUXR"/>
    <property type="match status" value="1"/>
</dbReference>
<dbReference type="InterPro" id="IPR036388">
    <property type="entry name" value="WH-like_DNA-bd_sf"/>
</dbReference>
<dbReference type="STRING" id="1166073.SAMN05192530_104317"/>
<evidence type="ECO:0000313" key="6">
    <source>
        <dbReference type="Proteomes" id="UP000198793"/>
    </source>
</evidence>
<reference evidence="5 6" key="1">
    <citation type="submission" date="2016-10" db="EMBL/GenBank/DDBJ databases">
        <authorList>
            <person name="de Groot N.N."/>
        </authorList>
    </citation>
    <scope>NUCLEOTIDE SEQUENCE [LARGE SCALE GENOMIC DNA]</scope>
    <source>
        <strain evidence="6">L7-484,KACC 16230,DSM 25025</strain>
    </source>
</reference>
<dbReference type="EMBL" id="FNIT01000004">
    <property type="protein sequence ID" value="SDO23448.1"/>
    <property type="molecule type" value="Genomic_DNA"/>
</dbReference>